<evidence type="ECO:0000313" key="3">
    <source>
        <dbReference type="Proteomes" id="UP000515124"/>
    </source>
</evidence>
<dbReference type="PANTHER" id="PTHR47864">
    <property type="entry name" value="TRANSMEMBRANE PROTEIN"/>
    <property type="match status" value="1"/>
</dbReference>
<evidence type="ECO:0000259" key="2">
    <source>
        <dbReference type="Pfam" id="PF24769"/>
    </source>
</evidence>
<dbReference type="InterPro" id="IPR055314">
    <property type="entry name" value="At2g29880-like"/>
</dbReference>
<dbReference type="PANTHER" id="PTHR47864:SF2">
    <property type="entry name" value="MYB_SANT-LIKE DNA-BINDING DOMAIN PROTEIN"/>
    <property type="match status" value="1"/>
</dbReference>
<dbReference type="InterPro" id="IPR056253">
    <property type="entry name" value="At2g29880-like_C"/>
</dbReference>
<sequence>MAFSYEVFEVHLPRLAVGCVMLMCSMEGAILVDIPLSHPSHKNLQTESVANYDDLKIVVGGATATGNGSLALGVDDTDATTFRDEENLNFGMEDFTYDAANETFVAPSHYQPSFQPSSPYQSTPPIESPLGFEVPQGKTSQKKRSRSEYEGSSNSIDSTNQAKEKVLETISTNFEKIYALMEKRERDRERDRENGIWDAMKDVPNLDDNVRYKAVELLNTKVKQDMFLKMSPEERSSWISFKLG</sequence>
<dbReference type="RefSeq" id="XP_021830905.1">
    <property type="nucleotide sequence ID" value="XM_021975213.1"/>
</dbReference>
<gene>
    <name evidence="4" type="primary">LOC110770993</name>
</gene>
<evidence type="ECO:0000313" key="4">
    <source>
        <dbReference type="RefSeq" id="XP_021830905.1"/>
    </source>
</evidence>
<feature type="region of interest" description="Disordered" evidence="1">
    <location>
        <begin position="108"/>
        <end position="161"/>
    </location>
</feature>
<reference evidence="4" key="1">
    <citation type="submission" date="2025-08" db="UniProtKB">
        <authorList>
            <consortium name="RefSeq"/>
        </authorList>
    </citation>
    <scope>IDENTIFICATION</scope>
</reference>
<proteinExistence type="predicted"/>
<dbReference type="Proteomes" id="UP000515124">
    <property type="component" value="Unplaced"/>
</dbReference>
<feature type="compositionally biased region" description="Polar residues" evidence="1">
    <location>
        <begin position="150"/>
        <end position="161"/>
    </location>
</feature>
<dbReference type="Pfam" id="PF24769">
    <property type="entry name" value="At2g29880_C"/>
    <property type="match status" value="1"/>
</dbReference>
<evidence type="ECO:0000256" key="1">
    <source>
        <dbReference type="SAM" id="MobiDB-lite"/>
    </source>
</evidence>
<accession>A0A6P5TV34</accession>
<organism evidence="3 4">
    <name type="scientific">Prunus avium</name>
    <name type="common">Cherry</name>
    <name type="synonym">Cerasus avium</name>
    <dbReference type="NCBI Taxonomy" id="42229"/>
    <lineage>
        <taxon>Eukaryota</taxon>
        <taxon>Viridiplantae</taxon>
        <taxon>Streptophyta</taxon>
        <taxon>Embryophyta</taxon>
        <taxon>Tracheophyta</taxon>
        <taxon>Spermatophyta</taxon>
        <taxon>Magnoliopsida</taxon>
        <taxon>eudicotyledons</taxon>
        <taxon>Gunneridae</taxon>
        <taxon>Pentapetalae</taxon>
        <taxon>rosids</taxon>
        <taxon>fabids</taxon>
        <taxon>Rosales</taxon>
        <taxon>Rosaceae</taxon>
        <taxon>Amygdaloideae</taxon>
        <taxon>Amygdaleae</taxon>
        <taxon>Prunus</taxon>
    </lineage>
</organism>
<dbReference type="AlphaFoldDB" id="A0A6P5TV34"/>
<dbReference type="KEGG" id="pavi:110770993"/>
<protein>
    <submittedName>
        <fullName evidence="4">Uncharacterized protein At2g29880-like</fullName>
    </submittedName>
</protein>
<dbReference type="GeneID" id="110770993"/>
<name>A0A6P5TV34_PRUAV</name>
<feature type="domain" description="At2g29880-like C-terminal" evidence="2">
    <location>
        <begin position="196"/>
        <end position="242"/>
    </location>
</feature>
<feature type="compositionally biased region" description="Low complexity" evidence="1">
    <location>
        <begin position="108"/>
        <end position="125"/>
    </location>
</feature>
<keyword evidence="3" id="KW-1185">Reference proteome</keyword>